<feature type="transmembrane region" description="Helical" evidence="6">
    <location>
        <begin position="363"/>
        <end position="380"/>
    </location>
</feature>
<dbReference type="Pfam" id="PF13515">
    <property type="entry name" value="FUSC_2"/>
    <property type="match status" value="1"/>
</dbReference>
<evidence type="ECO:0000256" key="4">
    <source>
        <dbReference type="ARBA" id="ARBA00023136"/>
    </source>
</evidence>
<feature type="region of interest" description="Disordered" evidence="5">
    <location>
        <begin position="1"/>
        <end position="46"/>
    </location>
</feature>
<comment type="subcellular location">
    <subcellularLocation>
        <location evidence="1">Membrane</location>
        <topology evidence="1">Multi-pass membrane protein</topology>
    </subcellularLocation>
</comment>
<dbReference type="InterPro" id="IPR049453">
    <property type="entry name" value="Memb_transporter_dom"/>
</dbReference>
<sequence>AGLWRSHQGLRRGLAPGTGAGEWTSRRRASASPQIKVQRGSGADADGRRLVAERRLKQGLGIENGARAATRPAGEIGSSNARGTRGAAAIDLRGAVPAGSLWTGPSGRRSAAPVDAAGQPFLGRRVAAACAIPVGPCPSCYLNHQSDAFVAADSSPRTTRETPHCPPSTFFALTVTIQNRGDAVAAVPAPASAHRTQAEVPRRATHAALPAPRLSRHRSMAARALAAAGRRVETSTLRFCRWLASPHGRGVLKCTIAYTLASLATFVAPLSALLGKPDGKHVVATITVYFHASRSAGSMIEAVLVACVAVAYAELVSMLSMLTSVLVGSGMGLVTLAHVLVVVLFIGGGFGFMGWVKHSMSNPLVNVGSTLASLAIISVVTKENAVVSNVFSNQKIAQVFKMLVMGIACAALVNLLLWRVSARSLLRQSMSKASSSLGDMLSTITSGFLHGVDDEAALADVSAAWSAYSAASPQVIKNLREAKFEHYFLGHENLYALERLAATAIGTLAQSVGGLRSAANTQFALLRDTHARPTLSRAPSHAPSRESNTGDDGAESAPERRAGKSPLRTPSDTFEVFVSMMRPHMEALADILSQVLRDPPFGEAPGYEVTINDDFRHRLADALATFNTARAEALEELYQLIELGRCRSDKTRADSEEIAAACGHFSFSLQSLGEEMQKYLDMLDDLKHVSQHSKRSWRWLLWWRRRSSPRGMSSMPYESREAEGLIKPIKKSAVPKGIPDSMIERRDSFNWKAAPDASKILALVSQHVLKLMRKLARDDIRFGLKVGIGASLWAMIAFIEKTRDWYMHYRGEWGLLSFMIVCSMTVGASNTTGWARFVGTFLGALFSLINWNLSQGNAVALALLGFLVSFWNFYLIVACGKAPLGRMTLLAYNVSTLYAYSLSQKVDDDDDDEGGLRPSMMDIVKHRALSVTAGIVWGLVVCRLIWPISARRKFKEGISVLYLQMGLIWRRGPLAILLRSDCTQSYLRSGEQAAMQRYADRLEALRHAAASEFELRGPFPFETCGRILRSTNRILDGFYAMSLVTQLKGRLTPGERALLQYTAPERAILCDRMCHLFQVLASSILLEYSLTDAVPGVTGTRDRLLSKIFEFRNAHAPPESTYEQGRGGAGTGADVAVSPLDVAVEEKDYALLYAYALVTRQVAEELKVAEREIEGLFGVFDGESLLLQ</sequence>
<feature type="transmembrane region" description="Helical" evidence="6">
    <location>
        <begin position="400"/>
        <end position="420"/>
    </location>
</feature>
<evidence type="ECO:0000313" key="9">
    <source>
        <dbReference type="Proteomes" id="UP000236621"/>
    </source>
</evidence>
<organism evidence="8 9">
    <name type="scientific">Tolypocladium capitatum</name>
    <dbReference type="NCBI Taxonomy" id="45235"/>
    <lineage>
        <taxon>Eukaryota</taxon>
        <taxon>Fungi</taxon>
        <taxon>Dikarya</taxon>
        <taxon>Ascomycota</taxon>
        <taxon>Pezizomycotina</taxon>
        <taxon>Sordariomycetes</taxon>
        <taxon>Hypocreomycetidae</taxon>
        <taxon>Hypocreales</taxon>
        <taxon>Ophiocordycipitaceae</taxon>
        <taxon>Tolypocladium</taxon>
    </lineage>
</organism>
<feature type="transmembrane region" description="Helical" evidence="6">
    <location>
        <begin position="811"/>
        <end position="827"/>
    </location>
</feature>
<feature type="transmembrane region" description="Helical" evidence="6">
    <location>
        <begin position="296"/>
        <end position="313"/>
    </location>
</feature>
<proteinExistence type="predicted"/>
<keyword evidence="9" id="KW-1185">Reference proteome</keyword>
<reference evidence="8 9" key="1">
    <citation type="submission" date="2017-08" db="EMBL/GenBank/DDBJ databases">
        <title>Harnessing the power of phylogenomics to disentangle the directionality and signatures of interkingdom host jumping in the parasitic fungal genus Tolypocladium.</title>
        <authorList>
            <person name="Quandt C.A."/>
            <person name="Patterson W."/>
            <person name="Spatafora J.W."/>
        </authorList>
    </citation>
    <scope>NUCLEOTIDE SEQUENCE [LARGE SCALE GENOMIC DNA]</scope>
    <source>
        <strain evidence="8 9">CBS 113982</strain>
    </source>
</reference>
<evidence type="ECO:0000256" key="6">
    <source>
        <dbReference type="SAM" id="Phobius"/>
    </source>
</evidence>
<feature type="transmembrane region" description="Helical" evidence="6">
    <location>
        <begin position="333"/>
        <end position="356"/>
    </location>
</feature>
<evidence type="ECO:0000256" key="3">
    <source>
        <dbReference type="ARBA" id="ARBA00022989"/>
    </source>
</evidence>
<dbReference type="EMBL" id="NRSZ01000739">
    <property type="protein sequence ID" value="PNY25486.1"/>
    <property type="molecule type" value="Genomic_DNA"/>
</dbReference>
<evidence type="ECO:0000256" key="1">
    <source>
        <dbReference type="ARBA" id="ARBA00004141"/>
    </source>
</evidence>
<dbReference type="PANTHER" id="PTHR47804:SF1">
    <property type="entry name" value="DUF2421 DOMAIN-CONTAINING PROTEIN"/>
    <property type="match status" value="1"/>
</dbReference>
<comment type="caution">
    <text evidence="8">The sequence shown here is derived from an EMBL/GenBank/DDBJ whole genome shotgun (WGS) entry which is preliminary data.</text>
</comment>
<feature type="non-terminal residue" evidence="8">
    <location>
        <position position="1"/>
    </location>
</feature>
<dbReference type="GO" id="GO:0016020">
    <property type="term" value="C:membrane"/>
    <property type="evidence" value="ECO:0007669"/>
    <property type="project" value="UniProtKB-SubCell"/>
</dbReference>
<feature type="transmembrane region" description="Helical" evidence="6">
    <location>
        <begin position="926"/>
        <end position="946"/>
    </location>
</feature>
<evidence type="ECO:0000256" key="2">
    <source>
        <dbReference type="ARBA" id="ARBA00022692"/>
    </source>
</evidence>
<name>A0A2K3QD75_9HYPO</name>
<feature type="domain" description="Integral membrane bound transporter" evidence="7">
    <location>
        <begin position="805"/>
        <end position="941"/>
    </location>
</feature>
<dbReference type="STRING" id="45235.A0A2K3QD75"/>
<evidence type="ECO:0000256" key="5">
    <source>
        <dbReference type="SAM" id="MobiDB-lite"/>
    </source>
</evidence>
<dbReference type="OrthoDB" id="68611at2759"/>
<dbReference type="PANTHER" id="PTHR47804">
    <property type="entry name" value="60S RIBOSOMAL PROTEIN L19"/>
    <property type="match status" value="1"/>
</dbReference>
<dbReference type="InterPro" id="IPR052430">
    <property type="entry name" value="IVT-Associated"/>
</dbReference>
<keyword evidence="4 6" id="KW-0472">Membrane</keyword>
<protein>
    <recommendedName>
        <fullName evidence="7">Integral membrane bound transporter domain-containing protein</fullName>
    </recommendedName>
</protein>
<accession>A0A2K3QD75</accession>
<gene>
    <name evidence="8" type="ORF">TCAP_04573</name>
</gene>
<dbReference type="Proteomes" id="UP000236621">
    <property type="component" value="Unassembled WGS sequence"/>
</dbReference>
<feature type="transmembrane region" description="Helical" evidence="6">
    <location>
        <begin position="256"/>
        <end position="275"/>
    </location>
</feature>
<dbReference type="AlphaFoldDB" id="A0A2K3QD75"/>
<keyword evidence="3 6" id="KW-1133">Transmembrane helix</keyword>
<keyword evidence="2 6" id="KW-0812">Transmembrane</keyword>
<evidence type="ECO:0000313" key="8">
    <source>
        <dbReference type="EMBL" id="PNY25486.1"/>
    </source>
</evidence>
<feature type="region of interest" description="Disordered" evidence="5">
    <location>
        <begin position="532"/>
        <end position="570"/>
    </location>
</feature>
<evidence type="ECO:0000259" key="7">
    <source>
        <dbReference type="Pfam" id="PF13515"/>
    </source>
</evidence>
<feature type="transmembrane region" description="Helical" evidence="6">
    <location>
        <begin position="859"/>
        <end position="877"/>
    </location>
</feature>
<feature type="region of interest" description="Disordered" evidence="5">
    <location>
        <begin position="62"/>
        <end position="83"/>
    </location>
</feature>